<dbReference type="PANTHER" id="PTHR43512">
    <property type="entry name" value="TRANSLATION FACTOR GUF1-RELATED"/>
    <property type="match status" value="1"/>
</dbReference>
<gene>
    <name evidence="7" type="primary">lepA</name>
    <name evidence="9" type="ORF">A2108_02755</name>
</gene>
<dbReference type="Gene3D" id="2.40.30.10">
    <property type="entry name" value="Translation factors"/>
    <property type="match status" value="1"/>
</dbReference>
<sequence length="689" mass="77714">MANIRNFCIIAHIDHGKSTLADRFLEITGTIEKRQMKAQYLDQLELERERGITIKMAPVRMTYKLTTNDQRPEAVNQKSSVVSRESSSSEYILNLIDTPGHPDFGYEVSRALEAVEGAILLVDGTQGIQAQTLSSFYAAKKSGLKIIGAVNKVDLFQQTRTETDITRTVSDIAQTGAESSRLDSVIEDLAYLIDCSPEEIHKISGKTGQGVRELLNDIVARVPSPQAYLEKSQQLSVSSRQLSVFSRALIFDSFYDDHKGIIASVRVFDGEFTQLEDVFLIAAREKFRVKEVGYFSPSLVAGKKLAEGEIGYLVTGIRDPHKIKIGDTIISLKARPRINTDKTQTVTDDSQLLSVSSRSLSVPQLALPGYKEPKPVVFVSFYPDNPDEYDDLKKSLERLKLNDSSFTFEPDLNEVLGRGFKGGFLGKLHFEIILQRLEKEFGIKTITSFPSVAYRIKISESHKKHISLESEEDSNGKYFVVKNPGDLPDEFDGIWEPMIKVEIISPRHLLGTVLKLKEDFRWQDIFSEQLSEKIIVKTRMPLAELISDFDDRLKSISGGFASFSYEEDGYQKSDLAKIDVLVAGEIVPGLSRILPKKNIERESRKIILRLKETLPRQQFVQAVQARALGRIIARENIPALKKDVTGYLYGGDRTRKMKLWKKQQRGKKKLLSLARVRISPEDFKKLLSK</sequence>
<dbReference type="PRINTS" id="PR00315">
    <property type="entry name" value="ELONGATNFCT"/>
</dbReference>
<evidence type="ECO:0000256" key="1">
    <source>
        <dbReference type="ARBA" id="ARBA00005454"/>
    </source>
</evidence>
<evidence type="ECO:0000256" key="4">
    <source>
        <dbReference type="ARBA" id="ARBA00022917"/>
    </source>
</evidence>
<dbReference type="GO" id="GO:0045727">
    <property type="term" value="P:positive regulation of translation"/>
    <property type="evidence" value="ECO:0007669"/>
    <property type="project" value="UniProtKB-UniRule"/>
</dbReference>
<proteinExistence type="inferred from homology"/>
<comment type="similarity">
    <text evidence="1 7">Belongs to the TRAFAC class translation factor GTPase superfamily. Classic translation factor GTPase family. LepA subfamily.</text>
</comment>
<dbReference type="HAMAP" id="MF_00071">
    <property type="entry name" value="LepA"/>
    <property type="match status" value="1"/>
</dbReference>
<feature type="binding site" evidence="7">
    <location>
        <begin position="151"/>
        <end position="154"/>
    </location>
    <ligand>
        <name>GTP</name>
        <dbReference type="ChEBI" id="CHEBI:37565"/>
    </ligand>
</feature>
<dbReference type="EMBL" id="MGIN01000011">
    <property type="protein sequence ID" value="OGM89825.1"/>
    <property type="molecule type" value="Genomic_DNA"/>
</dbReference>
<dbReference type="InterPro" id="IPR038363">
    <property type="entry name" value="LepA_C_sf"/>
</dbReference>
<dbReference type="Pfam" id="PF00009">
    <property type="entry name" value="GTP_EFTU"/>
    <property type="match status" value="1"/>
</dbReference>
<evidence type="ECO:0000256" key="5">
    <source>
        <dbReference type="ARBA" id="ARBA00023134"/>
    </source>
</evidence>
<dbReference type="Pfam" id="PF06421">
    <property type="entry name" value="LepA_C"/>
    <property type="match status" value="1"/>
</dbReference>
<dbReference type="SUPFAM" id="SSF50447">
    <property type="entry name" value="Translation proteins"/>
    <property type="match status" value="1"/>
</dbReference>
<accession>A0A1F8DPS6</accession>
<keyword evidence="5 7" id="KW-0342">GTP-binding</keyword>
<dbReference type="Gene3D" id="3.40.50.300">
    <property type="entry name" value="P-loop containing nucleotide triphosphate hydrolases"/>
    <property type="match status" value="1"/>
</dbReference>
<evidence type="ECO:0000256" key="7">
    <source>
        <dbReference type="HAMAP-Rule" id="MF_00071"/>
    </source>
</evidence>
<comment type="catalytic activity">
    <reaction evidence="7">
        <text>GTP + H2O = GDP + phosphate + H(+)</text>
        <dbReference type="Rhea" id="RHEA:19669"/>
        <dbReference type="ChEBI" id="CHEBI:15377"/>
        <dbReference type="ChEBI" id="CHEBI:15378"/>
        <dbReference type="ChEBI" id="CHEBI:37565"/>
        <dbReference type="ChEBI" id="CHEBI:43474"/>
        <dbReference type="ChEBI" id="CHEBI:58189"/>
        <dbReference type="EC" id="3.6.5.n1"/>
    </reaction>
</comment>
<dbReference type="AlphaFoldDB" id="A0A1F8DPS6"/>
<protein>
    <recommendedName>
        <fullName evidence="7">Elongation factor 4</fullName>
        <shortName evidence="7">EF-4</shortName>
        <ecNumber evidence="7">3.6.5.n1</ecNumber>
    </recommendedName>
    <alternativeName>
        <fullName evidence="7">Ribosomal back-translocase LepA</fullName>
    </alternativeName>
</protein>
<keyword evidence="3 7" id="KW-0378">Hydrolase</keyword>
<dbReference type="GO" id="GO:0043022">
    <property type="term" value="F:ribosome binding"/>
    <property type="evidence" value="ECO:0007669"/>
    <property type="project" value="UniProtKB-UniRule"/>
</dbReference>
<name>A0A1F8DPS6_9BACT</name>
<evidence type="ECO:0000256" key="2">
    <source>
        <dbReference type="ARBA" id="ARBA00022741"/>
    </source>
</evidence>
<dbReference type="InterPro" id="IPR009000">
    <property type="entry name" value="Transl_B-barrel_sf"/>
</dbReference>
<comment type="caution">
    <text evidence="9">The sequence shown here is derived from an EMBL/GenBank/DDBJ whole genome shotgun (WGS) entry which is preliminary data.</text>
</comment>
<dbReference type="InterPro" id="IPR006297">
    <property type="entry name" value="EF-4"/>
</dbReference>
<dbReference type="SUPFAM" id="SSF54980">
    <property type="entry name" value="EF-G C-terminal domain-like"/>
    <property type="match status" value="2"/>
</dbReference>
<dbReference type="InterPro" id="IPR041095">
    <property type="entry name" value="EFG_II"/>
</dbReference>
<dbReference type="SUPFAM" id="SSF52540">
    <property type="entry name" value="P-loop containing nucleoside triphosphate hydrolases"/>
    <property type="match status" value="1"/>
</dbReference>
<keyword evidence="2 7" id="KW-0547">Nucleotide-binding</keyword>
<dbReference type="PROSITE" id="PS51722">
    <property type="entry name" value="G_TR_2"/>
    <property type="match status" value="1"/>
</dbReference>
<dbReference type="InterPro" id="IPR031157">
    <property type="entry name" value="G_TR_CS"/>
</dbReference>
<dbReference type="InterPro" id="IPR013842">
    <property type="entry name" value="LepA_CTD"/>
</dbReference>
<organism evidence="9 10">
    <name type="scientific">Candidatus Wolfebacteria bacterium GWA1_42_9</name>
    <dbReference type="NCBI Taxonomy" id="1802553"/>
    <lineage>
        <taxon>Bacteria</taxon>
        <taxon>Candidatus Wolfeibacteriota</taxon>
    </lineage>
</organism>
<dbReference type="Gene3D" id="3.30.70.240">
    <property type="match status" value="1"/>
</dbReference>
<keyword evidence="7" id="KW-1003">Cell membrane</keyword>
<dbReference type="Gene3D" id="3.30.70.870">
    <property type="entry name" value="Elongation Factor G (Translational Gtpase), domain 3"/>
    <property type="match status" value="1"/>
</dbReference>
<dbReference type="Gene3D" id="3.30.70.2570">
    <property type="entry name" value="Elongation factor 4, C-terminal domain"/>
    <property type="match status" value="1"/>
</dbReference>
<keyword evidence="6 7" id="KW-0472">Membrane</keyword>
<dbReference type="InterPro" id="IPR027417">
    <property type="entry name" value="P-loop_NTPase"/>
</dbReference>
<dbReference type="InterPro" id="IPR005225">
    <property type="entry name" value="Small_GTP-bd"/>
</dbReference>
<evidence type="ECO:0000313" key="10">
    <source>
        <dbReference type="Proteomes" id="UP000178303"/>
    </source>
</evidence>
<dbReference type="PANTHER" id="PTHR43512:SF4">
    <property type="entry name" value="TRANSLATION FACTOR GUF1 HOMOLOG, CHLOROPLASTIC"/>
    <property type="match status" value="1"/>
</dbReference>
<evidence type="ECO:0000256" key="3">
    <source>
        <dbReference type="ARBA" id="ARBA00022801"/>
    </source>
</evidence>
<dbReference type="EC" id="3.6.5.n1" evidence="7"/>
<dbReference type="InterPro" id="IPR000640">
    <property type="entry name" value="EFG_V-like"/>
</dbReference>
<dbReference type="Pfam" id="PF00679">
    <property type="entry name" value="EFG_C"/>
    <property type="match status" value="1"/>
</dbReference>
<evidence type="ECO:0000256" key="6">
    <source>
        <dbReference type="ARBA" id="ARBA00023136"/>
    </source>
</evidence>
<dbReference type="InterPro" id="IPR035647">
    <property type="entry name" value="EFG_III/V"/>
</dbReference>
<dbReference type="GO" id="GO:0003924">
    <property type="term" value="F:GTPase activity"/>
    <property type="evidence" value="ECO:0007669"/>
    <property type="project" value="UniProtKB-UniRule"/>
</dbReference>
<comment type="function">
    <text evidence="7">Required for accurate and efficient protein synthesis under certain stress conditions. May act as a fidelity factor of the translation reaction, by catalyzing a one-codon backward translocation of tRNAs on improperly translocated ribosomes. Back-translocation proceeds from a post-translocation (POST) complex to a pre-translocation (PRE) complex, thus giving elongation factor G a second chance to translocate the tRNAs correctly. Binds to ribosomes in a GTP-dependent manner.</text>
</comment>
<comment type="subcellular location">
    <subcellularLocation>
        <location evidence="7">Cell membrane</location>
        <topology evidence="7">Peripheral membrane protein</topology>
        <orientation evidence="7">Cytoplasmic side</orientation>
    </subcellularLocation>
</comment>
<feature type="binding site" evidence="7">
    <location>
        <begin position="14"/>
        <end position="19"/>
    </location>
    <ligand>
        <name>GTP</name>
        <dbReference type="ChEBI" id="CHEBI:37565"/>
    </ligand>
</feature>
<dbReference type="GO" id="GO:0003746">
    <property type="term" value="F:translation elongation factor activity"/>
    <property type="evidence" value="ECO:0007669"/>
    <property type="project" value="UniProtKB-UniRule"/>
</dbReference>
<dbReference type="GO" id="GO:0005525">
    <property type="term" value="F:GTP binding"/>
    <property type="evidence" value="ECO:0007669"/>
    <property type="project" value="UniProtKB-UniRule"/>
</dbReference>
<dbReference type="Pfam" id="PF14492">
    <property type="entry name" value="EFG_III"/>
    <property type="match status" value="1"/>
</dbReference>
<feature type="domain" description="Tr-type G" evidence="8">
    <location>
        <begin position="2"/>
        <end position="226"/>
    </location>
</feature>
<keyword evidence="4 7" id="KW-0648">Protein biosynthesis</keyword>
<dbReference type="GO" id="GO:0005886">
    <property type="term" value="C:plasma membrane"/>
    <property type="evidence" value="ECO:0007669"/>
    <property type="project" value="UniProtKB-SubCell"/>
</dbReference>
<dbReference type="NCBIfam" id="TIGR00231">
    <property type="entry name" value="small_GTP"/>
    <property type="match status" value="1"/>
</dbReference>
<reference evidence="9 10" key="1">
    <citation type="journal article" date="2016" name="Nat. Commun.">
        <title>Thousands of microbial genomes shed light on interconnected biogeochemical processes in an aquifer system.</title>
        <authorList>
            <person name="Anantharaman K."/>
            <person name="Brown C.T."/>
            <person name="Hug L.A."/>
            <person name="Sharon I."/>
            <person name="Castelle C.J."/>
            <person name="Probst A.J."/>
            <person name="Thomas B.C."/>
            <person name="Singh A."/>
            <person name="Wilkins M.J."/>
            <person name="Karaoz U."/>
            <person name="Brodie E.L."/>
            <person name="Williams K.H."/>
            <person name="Hubbard S.S."/>
            <person name="Banfield J.F."/>
        </authorList>
    </citation>
    <scope>NUCLEOTIDE SEQUENCE [LARGE SCALE GENOMIC DNA]</scope>
</reference>
<dbReference type="PROSITE" id="PS00301">
    <property type="entry name" value="G_TR_1"/>
    <property type="match status" value="1"/>
</dbReference>
<dbReference type="Proteomes" id="UP000178303">
    <property type="component" value="Unassembled WGS sequence"/>
</dbReference>
<evidence type="ECO:0000259" key="8">
    <source>
        <dbReference type="PROSITE" id="PS51722"/>
    </source>
</evidence>
<evidence type="ECO:0000313" key="9">
    <source>
        <dbReference type="EMBL" id="OGM89825.1"/>
    </source>
</evidence>
<dbReference type="InterPro" id="IPR000795">
    <property type="entry name" value="T_Tr_GTP-bd_dom"/>
</dbReference>